<comment type="catalytic activity">
    <reaction evidence="15">
        <text>[GlcNAc-(1-&gt;4)-Mur2Ac(oyl-L-Ala-gamma-D-Glu-L-Lys-D-Ala-D-Ala)](n)-di-trans,octa-cis-undecaprenyl diphosphate + beta-D-GlcNAc-(1-&gt;4)-Mur2Ac(oyl-L-Ala-gamma-D-Glu-L-Lys-D-Ala-D-Ala)-di-trans,octa-cis-undecaprenyl diphosphate = [GlcNAc-(1-&gt;4)-Mur2Ac(oyl-L-Ala-gamma-D-Glu-L-Lys-D-Ala-D-Ala)](n+1)-di-trans,octa-cis-undecaprenyl diphosphate + di-trans,octa-cis-undecaprenyl diphosphate + H(+)</text>
        <dbReference type="Rhea" id="RHEA:23708"/>
        <dbReference type="Rhea" id="RHEA-COMP:9602"/>
        <dbReference type="Rhea" id="RHEA-COMP:9603"/>
        <dbReference type="ChEBI" id="CHEBI:15378"/>
        <dbReference type="ChEBI" id="CHEBI:58405"/>
        <dbReference type="ChEBI" id="CHEBI:60033"/>
        <dbReference type="ChEBI" id="CHEBI:78435"/>
        <dbReference type="EC" id="2.4.99.28"/>
    </reaction>
</comment>
<gene>
    <name evidence="18" type="primary">spoVE</name>
    <name evidence="18" type="ORF">SH1V18_15550</name>
</gene>
<dbReference type="GO" id="GO:0005886">
    <property type="term" value="C:plasma membrane"/>
    <property type="evidence" value="ECO:0007669"/>
    <property type="project" value="TreeGrafter"/>
</dbReference>
<dbReference type="GO" id="GO:0009252">
    <property type="term" value="P:peptidoglycan biosynthetic process"/>
    <property type="evidence" value="ECO:0007669"/>
    <property type="project" value="UniProtKB-KW"/>
</dbReference>
<dbReference type="RefSeq" id="WP_281814212.1">
    <property type="nucleotide sequence ID" value="NZ_BRLB01000002.1"/>
</dbReference>
<dbReference type="PANTHER" id="PTHR30474:SF2">
    <property type="entry name" value="PEPTIDOGLYCAN GLYCOSYLTRANSFERASE FTSW-RELATED"/>
    <property type="match status" value="1"/>
</dbReference>
<dbReference type="GO" id="GO:0008360">
    <property type="term" value="P:regulation of cell shape"/>
    <property type="evidence" value="ECO:0007669"/>
    <property type="project" value="UniProtKB-KW"/>
</dbReference>
<keyword evidence="6" id="KW-0573">Peptidoglycan synthesis</keyword>
<dbReference type="EC" id="2.4.99.28" evidence="14"/>
<evidence type="ECO:0000256" key="16">
    <source>
        <dbReference type="ARBA" id="ARBA00049966"/>
    </source>
</evidence>
<reference evidence="18" key="1">
    <citation type="submission" date="2022-06" db="EMBL/GenBank/DDBJ databases">
        <title>Vallitalea longa sp. nov., an anaerobic bacterium isolated from marine sediment.</title>
        <authorList>
            <person name="Hirano S."/>
            <person name="Terahara T."/>
            <person name="Mori K."/>
            <person name="Hamada M."/>
            <person name="Matsumoto R."/>
            <person name="Kobayashi T."/>
        </authorList>
    </citation>
    <scope>NUCLEOTIDE SEQUENCE</scope>
    <source>
        <strain evidence="18">SH18-1</strain>
    </source>
</reference>
<evidence type="ECO:0000256" key="12">
    <source>
        <dbReference type="ARBA" id="ARBA00041185"/>
    </source>
</evidence>
<proteinExistence type="inferred from homology"/>
<sequence length="383" mass="42405">MHETTNNRHRRRRSFLRKKKNQTDFTLVAIIVILIIFGIIMIYSSSYYYSINMFNDSSHLLKRQLMWGVLGIVVMLVVSRIDFHIFNRFALLMYILSIGFLVLVLFVGIEVNGSRRWLGVGQLRFQPSEFAKLTIIIVVSYVASKMVNHLDKYRLMFFILFLIAIPSALVGLKNMSTAIVVFAVGTAILFVAVPKVYKLLLITVVPGVVLGGIGIAFAGYRLDRVKIWLEGPWSDPLNLGYQTIQSLYAIGTGGLFGTGLGQSMQKRGFIPEAHNDIIFSIVCEELGLVGAIVLIILFVLLIWRCMVIASNCSDLNSLLIVVGVMAQIGLQVIINVAVVTNSIPATGMTLPFISYGGSSLLFLMIEMGMVLGIARKSKISKAG</sequence>
<dbReference type="GO" id="GO:0015648">
    <property type="term" value="F:lipid-linked peptidoglycan transporter activity"/>
    <property type="evidence" value="ECO:0007669"/>
    <property type="project" value="TreeGrafter"/>
</dbReference>
<evidence type="ECO:0000256" key="14">
    <source>
        <dbReference type="ARBA" id="ARBA00044770"/>
    </source>
</evidence>
<dbReference type="PANTHER" id="PTHR30474">
    <property type="entry name" value="CELL CYCLE PROTEIN"/>
    <property type="match status" value="1"/>
</dbReference>
<evidence type="ECO:0000256" key="2">
    <source>
        <dbReference type="ARBA" id="ARBA00022676"/>
    </source>
</evidence>
<keyword evidence="5" id="KW-0133">Cell shape</keyword>
<evidence type="ECO:0000256" key="7">
    <source>
        <dbReference type="ARBA" id="ARBA00022989"/>
    </source>
</evidence>
<evidence type="ECO:0000256" key="8">
    <source>
        <dbReference type="ARBA" id="ARBA00023136"/>
    </source>
</evidence>
<dbReference type="InterPro" id="IPR001182">
    <property type="entry name" value="FtsW/RodA"/>
</dbReference>
<evidence type="ECO:0000256" key="9">
    <source>
        <dbReference type="ARBA" id="ARBA00032370"/>
    </source>
</evidence>
<comment type="subcellular location">
    <subcellularLocation>
        <location evidence="1">Membrane</location>
        <topology evidence="1">Multi-pass membrane protein</topology>
    </subcellularLocation>
</comment>
<feature type="transmembrane region" description="Helical" evidence="17">
    <location>
        <begin position="315"/>
        <end position="340"/>
    </location>
</feature>
<dbReference type="Pfam" id="PF01098">
    <property type="entry name" value="FTSW_RODA_SPOVE"/>
    <property type="match status" value="1"/>
</dbReference>
<feature type="transmembrane region" description="Helical" evidence="17">
    <location>
        <begin position="129"/>
        <end position="146"/>
    </location>
</feature>
<comment type="similarity">
    <text evidence="11">Belongs to the SEDS family. FtsW subfamily.</text>
</comment>
<evidence type="ECO:0000256" key="11">
    <source>
        <dbReference type="ARBA" id="ARBA00038053"/>
    </source>
</evidence>
<accession>A0A9W5YAJ0</accession>
<evidence type="ECO:0000256" key="3">
    <source>
        <dbReference type="ARBA" id="ARBA00022679"/>
    </source>
</evidence>
<evidence type="ECO:0000256" key="4">
    <source>
        <dbReference type="ARBA" id="ARBA00022692"/>
    </source>
</evidence>
<evidence type="ECO:0000256" key="17">
    <source>
        <dbReference type="SAM" id="Phobius"/>
    </source>
</evidence>
<keyword evidence="4 17" id="KW-0812">Transmembrane</keyword>
<dbReference type="Proteomes" id="UP001144256">
    <property type="component" value="Unassembled WGS sequence"/>
</dbReference>
<comment type="caution">
    <text evidence="18">The sequence shown here is derived from an EMBL/GenBank/DDBJ whole genome shotgun (WGS) entry which is preliminary data.</text>
</comment>
<dbReference type="GO" id="GO:0008955">
    <property type="term" value="F:peptidoglycan glycosyltransferase activity"/>
    <property type="evidence" value="ECO:0007669"/>
    <property type="project" value="UniProtKB-EC"/>
</dbReference>
<feature type="transmembrane region" description="Helical" evidence="17">
    <location>
        <begin position="90"/>
        <end position="109"/>
    </location>
</feature>
<keyword evidence="8 17" id="KW-0472">Membrane</keyword>
<keyword evidence="3" id="KW-0808">Transferase</keyword>
<comment type="function">
    <text evidence="16">Peptidoglycan polymerase that is essential for cell division.</text>
</comment>
<feature type="transmembrane region" description="Helical" evidence="17">
    <location>
        <begin position="352"/>
        <end position="374"/>
    </location>
</feature>
<dbReference type="GO" id="GO:0051301">
    <property type="term" value="P:cell division"/>
    <property type="evidence" value="ECO:0007669"/>
    <property type="project" value="InterPro"/>
</dbReference>
<organism evidence="18 19">
    <name type="scientific">Vallitalea longa</name>
    <dbReference type="NCBI Taxonomy" id="2936439"/>
    <lineage>
        <taxon>Bacteria</taxon>
        <taxon>Bacillati</taxon>
        <taxon>Bacillota</taxon>
        <taxon>Clostridia</taxon>
        <taxon>Lachnospirales</taxon>
        <taxon>Vallitaleaceae</taxon>
        <taxon>Vallitalea</taxon>
    </lineage>
</organism>
<keyword evidence="2" id="KW-0328">Glycosyltransferase</keyword>
<evidence type="ECO:0000256" key="13">
    <source>
        <dbReference type="ARBA" id="ARBA00041418"/>
    </source>
</evidence>
<dbReference type="EMBL" id="BRLB01000002">
    <property type="protein sequence ID" value="GKX29075.1"/>
    <property type="molecule type" value="Genomic_DNA"/>
</dbReference>
<evidence type="ECO:0000313" key="19">
    <source>
        <dbReference type="Proteomes" id="UP001144256"/>
    </source>
</evidence>
<keyword evidence="19" id="KW-1185">Reference proteome</keyword>
<keyword evidence="7 17" id="KW-1133">Transmembrane helix</keyword>
<evidence type="ECO:0000256" key="10">
    <source>
        <dbReference type="ARBA" id="ARBA00033270"/>
    </source>
</evidence>
<evidence type="ECO:0000313" key="18">
    <source>
        <dbReference type="EMBL" id="GKX29075.1"/>
    </source>
</evidence>
<evidence type="ECO:0000256" key="15">
    <source>
        <dbReference type="ARBA" id="ARBA00049902"/>
    </source>
</evidence>
<feature type="transmembrane region" description="Helical" evidence="17">
    <location>
        <begin position="277"/>
        <end position="303"/>
    </location>
</feature>
<evidence type="ECO:0000256" key="6">
    <source>
        <dbReference type="ARBA" id="ARBA00022984"/>
    </source>
</evidence>
<name>A0A9W5YAJ0_9FIRM</name>
<dbReference type="GO" id="GO:0032153">
    <property type="term" value="C:cell division site"/>
    <property type="evidence" value="ECO:0007669"/>
    <property type="project" value="TreeGrafter"/>
</dbReference>
<feature type="transmembrane region" description="Helical" evidence="17">
    <location>
        <begin position="64"/>
        <end position="83"/>
    </location>
</feature>
<evidence type="ECO:0000256" key="5">
    <source>
        <dbReference type="ARBA" id="ARBA00022960"/>
    </source>
</evidence>
<feature type="transmembrane region" description="Helical" evidence="17">
    <location>
        <begin position="153"/>
        <end position="169"/>
    </location>
</feature>
<feature type="transmembrane region" description="Helical" evidence="17">
    <location>
        <begin position="21"/>
        <end position="44"/>
    </location>
</feature>
<feature type="transmembrane region" description="Helical" evidence="17">
    <location>
        <begin position="200"/>
        <end position="220"/>
    </location>
</feature>
<protein>
    <recommendedName>
        <fullName evidence="12">Probable peptidoglycan glycosyltransferase FtsW</fullName>
        <ecNumber evidence="14">2.4.99.28</ecNumber>
    </recommendedName>
    <alternativeName>
        <fullName evidence="13">Cell division protein FtsW</fullName>
    </alternativeName>
    <alternativeName>
        <fullName evidence="10">Cell wall polymerase</fullName>
    </alternativeName>
    <alternativeName>
        <fullName evidence="9">Peptidoglycan polymerase</fullName>
    </alternativeName>
</protein>
<dbReference type="AlphaFoldDB" id="A0A9W5YAJ0"/>
<evidence type="ECO:0000256" key="1">
    <source>
        <dbReference type="ARBA" id="ARBA00004141"/>
    </source>
</evidence>
<feature type="transmembrane region" description="Helical" evidence="17">
    <location>
        <begin position="175"/>
        <end position="193"/>
    </location>
</feature>